<dbReference type="EMBL" id="NDIQ01000001">
    <property type="protein sequence ID" value="PRT52470.1"/>
    <property type="molecule type" value="Genomic_DNA"/>
</dbReference>
<dbReference type="Gene3D" id="1.25.40.10">
    <property type="entry name" value="Tetratricopeptide repeat domain"/>
    <property type="match status" value="2"/>
</dbReference>
<dbReference type="OrthoDB" id="4087787at2759"/>
<dbReference type="STRING" id="45607.A0A2T0FBX8"/>
<protein>
    <recommendedName>
        <fullName evidence="6">ATPase expression protein 2, mitochondrial</fullName>
    </recommendedName>
</protein>
<evidence type="ECO:0000256" key="9">
    <source>
        <dbReference type="PROSITE-ProRule" id="PRU00708"/>
    </source>
</evidence>
<dbReference type="Pfam" id="PF12921">
    <property type="entry name" value="ATP13"/>
    <property type="match status" value="1"/>
</dbReference>
<dbReference type="GeneID" id="36513839"/>
<evidence type="ECO:0000313" key="11">
    <source>
        <dbReference type="Proteomes" id="UP000238350"/>
    </source>
</evidence>
<accession>A0A2T0FBX8</accession>
<dbReference type="InterPro" id="IPR024319">
    <property type="entry name" value="ATPase_expression_mit"/>
</dbReference>
<evidence type="ECO:0000256" key="6">
    <source>
        <dbReference type="ARBA" id="ARBA00019258"/>
    </source>
</evidence>
<dbReference type="PANTHER" id="PTHR46128">
    <property type="entry name" value="MITOCHONDRIAL GROUP I INTRON SPLICING FACTOR CCM1"/>
    <property type="match status" value="1"/>
</dbReference>
<feature type="repeat" description="PPR" evidence="9">
    <location>
        <begin position="126"/>
        <end position="160"/>
    </location>
</feature>
<comment type="subunit">
    <text evidence="5">Binds to the 5'UTR of the OLI1 mRNA.</text>
</comment>
<name>A0A2T0FBX8_9ASCO</name>
<evidence type="ECO:0000256" key="7">
    <source>
        <dbReference type="ARBA" id="ARBA00022946"/>
    </source>
</evidence>
<comment type="similarity">
    <text evidence="3">Belongs to the PPR family. P subfamily.</text>
</comment>
<dbReference type="GO" id="GO:0005739">
    <property type="term" value="C:mitochondrion"/>
    <property type="evidence" value="ECO:0007669"/>
    <property type="project" value="UniProtKB-SubCell"/>
</dbReference>
<dbReference type="AlphaFoldDB" id="A0A2T0FBX8"/>
<organism evidence="10 11">
    <name type="scientific">Wickerhamiella sorbophila</name>
    <dbReference type="NCBI Taxonomy" id="45607"/>
    <lineage>
        <taxon>Eukaryota</taxon>
        <taxon>Fungi</taxon>
        <taxon>Dikarya</taxon>
        <taxon>Ascomycota</taxon>
        <taxon>Saccharomycotina</taxon>
        <taxon>Dipodascomycetes</taxon>
        <taxon>Dipodascales</taxon>
        <taxon>Trichomonascaceae</taxon>
        <taxon>Wickerhamiella</taxon>
    </lineage>
</organism>
<dbReference type="NCBIfam" id="TIGR00756">
    <property type="entry name" value="PPR"/>
    <property type="match status" value="1"/>
</dbReference>
<comment type="subcellular location">
    <subcellularLocation>
        <location evidence="2">Mitochondrion</location>
    </subcellularLocation>
</comment>
<dbReference type="PROSITE" id="PS51375">
    <property type="entry name" value="PPR"/>
    <property type="match status" value="1"/>
</dbReference>
<dbReference type="PANTHER" id="PTHR46128:SF82">
    <property type="entry name" value="PENTACOTRIPEPTIDE-REPEAT REGION OF PRORP DOMAIN-CONTAINING PROTEIN"/>
    <property type="match status" value="1"/>
</dbReference>
<dbReference type="Proteomes" id="UP000238350">
    <property type="component" value="Unassembled WGS sequence"/>
</dbReference>
<keyword evidence="7" id="KW-0809">Transit peptide</keyword>
<keyword evidence="8" id="KW-0496">Mitochondrion</keyword>
<evidence type="ECO:0000256" key="1">
    <source>
        <dbReference type="ARBA" id="ARBA00002412"/>
    </source>
</evidence>
<evidence type="ECO:0000256" key="3">
    <source>
        <dbReference type="ARBA" id="ARBA00007626"/>
    </source>
</evidence>
<reference evidence="10 11" key="1">
    <citation type="submission" date="2017-04" db="EMBL/GenBank/DDBJ databases">
        <title>Genome sequencing of [Candida] sorbophila.</title>
        <authorList>
            <person name="Ahn J.O."/>
        </authorList>
    </citation>
    <scope>NUCLEOTIDE SEQUENCE [LARGE SCALE GENOMIC DNA]</scope>
    <source>
        <strain evidence="10 11">DS02</strain>
    </source>
</reference>
<dbReference type="InterPro" id="IPR050872">
    <property type="entry name" value="PPR_P_subfamily"/>
</dbReference>
<comment type="caution">
    <text evidence="10">The sequence shown here is derived from an EMBL/GenBank/DDBJ whole genome shotgun (WGS) entry which is preliminary data.</text>
</comment>
<evidence type="ECO:0000256" key="2">
    <source>
        <dbReference type="ARBA" id="ARBA00004173"/>
    </source>
</evidence>
<dbReference type="InterPro" id="IPR002885">
    <property type="entry name" value="PPR_rpt"/>
</dbReference>
<evidence type="ECO:0000313" key="10">
    <source>
        <dbReference type="EMBL" id="PRT52470.1"/>
    </source>
</evidence>
<sequence>MASAATSGPLSSCLDLIVDTGRYPQASHVLPQNDPWTLPAITGHLQFSKLGLRGFSMAVIKGDFEAAWTSFCEGLNQGDDVLRKVDRGHCSDFLAHLPSGASTASKMWPRAKQFKKSMSDAGYELTTEDYGVLINCCFKAGDYDGVLQLWTEMDAYGVERDVVAWNQYIQATCDAFPAFWPKGARIGNWERISVSRLPPLINNVQELLLKMEINGVVPNARTYELVLLAFARQGQIGMCERIIEMAWLGENSRLSRDSLLWPSVSTLSSIVDAYCFNKQVVRACELMDHIIKRYNIPIASQSAKPVWTKLLRWVVLRTEPRAELPTGFFEQIWAAMAGKYGIEATLGMWSIRLEYLEWKNQFDDMEKCIEPIMSLPRDENRNAVATSALRRVVKGLTNTARSLDAVAVMEKWARRGLDVRLELQDYVRAKGATKEQLEMYREDDDDDNLLGIS</sequence>
<dbReference type="RefSeq" id="XP_024662416.1">
    <property type="nucleotide sequence ID" value="XM_024806648.1"/>
</dbReference>
<proteinExistence type="inferred from homology"/>
<comment type="similarity">
    <text evidence="4">Belongs to the AEP2 family.</text>
</comment>
<evidence type="ECO:0000256" key="4">
    <source>
        <dbReference type="ARBA" id="ARBA00009790"/>
    </source>
</evidence>
<comment type="function">
    <text evidence="1">Required for translation of the mitochondrial OLI1 transcript coding for the mitochondrial ATP synthase subunit 9.</text>
</comment>
<evidence type="ECO:0000256" key="5">
    <source>
        <dbReference type="ARBA" id="ARBA00011657"/>
    </source>
</evidence>
<keyword evidence="11" id="KW-1185">Reference proteome</keyword>
<evidence type="ECO:0000256" key="8">
    <source>
        <dbReference type="ARBA" id="ARBA00023128"/>
    </source>
</evidence>
<gene>
    <name evidence="10" type="ORF">B9G98_00090</name>
</gene>
<dbReference type="Pfam" id="PF01535">
    <property type="entry name" value="PPR"/>
    <property type="match status" value="1"/>
</dbReference>
<dbReference type="InterPro" id="IPR011990">
    <property type="entry name" value="TPR-like_helical_dom_sf"/>
</dbReference>